<dbReference type="AlphaFoldDB" id="A0A0B1SAY2"/>
<accession>A0A0B1SAY2</accession>
<evidence type="ECO:0000313" key="2">
    <source>
        <dbReference type="EMBL" id="KHJ82468.1"/>
    </source>
</evidence>
<evidence type="ECO:0000256" key="1">
    <source>
        <dbReference type="SAM" id="MobiDB-lite"/>
    </source>
</evidence>
<keyword evidence="3" id="KW-1185">Reference proteome</keyword>
<dbReference type="Proteomes" id="UP000053660">
    <property type="component" value="Unassembled WGS sequence"/>
</dbReference>
<name>A0A0B1SAY2_OESDE</name>
<dbReference type="EMBL" id="KN579303">
    <property type="protein sequence ID" value="KHJ82468.1"/>
    <property type="molecule type" value="Genomic_DNA"/>
</dbReference>
<protein>
    <submittedName>
        <fullName evidence="2">Uncharacterized protein</fullName>
    </submittedName>
</protein>
<feature type="compositionally biased region" description="Basic residues" evidence="1">
    <location>
        <begin position="166"/>
        <end position="179"/>
    </location>
</feature>
<feature type="region of interest" description="Disordered" evidence="1">
    <location>
        <begin position="146"/>
        <end position="187"/>
    </location>
</feature>
<feature type="non-terminal residue" evidence="2">
    <location>
        <position position="1"/>
    </location>
</feature>
<proteinExistence type="predicted"/>
<evidence type="ECO:0000313" key="3">
    <source>
        <dbReference type="Proteomes" id="UP000053660"/>
    </source>
</evidence>
<organism evidence="2 3">
    <name type="scientific">Oesophagostomum dentatum</name>
    <name type="common">Nodular worm</name>
    <dbReference type="NCBI Taxonomy" id="61180"/>
    <lineage>
        <taxon>Eukaryota</taxon>
        <taxon>Metazoa</taxon>
        <taxon>Ecdysozoa</taxon>
        <taxon>Nematoda</taxon>
        <taxon>Chromadorea</taxon>
        <taxon>Rhabditida</taxon>
        <taxon>Rhabditina</taxon>
        <taxon>Rhabditomorpha</taxon>
        <taxon>Strongyloidea</taxon>
        <taxon>Strongylidae</taxon>
        <taxon>Oesophagostomum</taxon>
    </lineage>
</organism>
<reference evidence="2 3" key="1">
    <citation type="submission" date="2014-03" db="EMBL/GenBank/DDBJ databases">
        <title>Draft genome of the hookworm Oesophagostomum dentatum.</title>
        <authorList>
            <person name="Mitreva M."/>
        </authorList>
    </citation>
    <scope>NUCLEOTIDE SEQUENCE [LARGE SCALE GENOMIC DNA]</scope>
    <source>
        <strain evidence="2 3">OD-Hann</strain>
    </source>
</reference>
<gene>
    <name evidence="2" type="ORF">OESDEN_17838</name>
</gene>
<feature type="region of interest" description="Disordered" evidence="1">
    <location>
        <begin position="27"/>
        <end position="74"/>
    </location>
</feature>
<sequence length="187" mass="21053">LQAAVPAPKPGPKGDGATATKIRNALGNATNIRKVDSPSPKPGDVEPSKPSKRYSARRKTQEIVNESSEPKIKRRKQLFKRNRFTRDPHDIDVLLGWEKENTFELMEQMFMSAGKERMNGSTHKKMKRAPASKIWISDLTALGNATNIRKVDSPSPKPGDVEPSKPSKRYSARRKRRKLLTSQLNLR</sequence>
<dbReference type="OrthoDB" id="5874817at2759"/>